<name>A0A8E2EZV4_9PEZI</name>
<accession>A0A8E2EZV4</accession>
<organism evidence="1 2">
    <name type="scientific">Glonium stellatum</name>
    <dbReference type="NCBI Taxonomy" id="574774"/>
    <lineage>
        <taxon>Eukaryota</taxon>
        <taxon>Fungi</taxon>
        <taxon>Dikarya</taxon>
        <taxon>Ascomycota</taxon>
        <taxon>Pezizomycotina</taxon>
        <taxon>Dothideomycetes</taxon>
        <taxon>Pleosporomycetidae</taxon>
        <taxon>Gloniales</taxon>
        <taxon>Gloniaceae</taxon>
        <taxon>Glonium</taxon>
    </lineage>
</organism>
<sequence length="84" mass="9783">MACVELYTGRNLTILENIFEAFNSVSQVIEAYLCAPFVFGLLSSHFDLPPPAALPIFRKSAFLNLHGWLLNHTWIVWYIRDRKW</sequence>
<dbReference type="Proteomes" id="UP000250140">
    <property type="component" value="Unassembled WGS sequence"/>
</dbReference>
<protein>
    <submittedName>
        <fullName evidence="1">Uncharacterized protein</fullName>
    </submittedName>
</protein>
<keyword evidence="2" id="KW-1185">Reference proteome</keyword>
<proteinExistence type="predicted"/>
<reference evidence="1 2" key="1">
    <citation type="journal article" date="2016" name="Nat. Commun.">
        <title>Ectomycorrhizal ecology is imprinted in the genome of the dominant symbiotic fungus Cenococcum geophilum.</title>
        <authorList>
            <consortium name="DOE Joint Genome Institute"/>
            <person name="Peter M."/>
            <person name="Kohler A."/>
            <person name="Ohm R.A."/>
            <person name="Kuo A."/>
            <person name="Krutzmann J."/>
            <person name="Morin E."/>
            <person name="Arend M."/>
            <person name="Barry K.W."/>
            <person name="Binder M."/>
            <person name="Choi C."/>
            <person name="Clum A."/>
            <person name="Copeland A."/>
            <person name="Grisel N."/>
            <person name="Haridas S."/>
            <person name="Kipfer T."/>
            <person name="LaButti K."/>
            <person name="Lindquist E."/>
            <person name="Lipzen A."/>
            <person name="Maire R."/>
            <person name="Meier B."/>
            <person name="Mihaltcheva S."/>
            <person name="Molinier V."/>
            <person name="Murat C."/>
            <person name="Poggeler S."/>
            <person name="Quandt C.A."/>
            <person name="Sperisen C."/>
            <person name="Tritt A."/>
            <person name="Tisserant E."/>
            <person name="Crous P.W."/>
            <person name="Henrissat B."/>
            <person name="Nehls U."/>
            <person name="Egli S."/>
            <person name="Spatafora J.W."/>
            <person name="Grigoriev I.V."/>
            <person name="Martin F.M."/>
        </authorList>
    </citation>
    <scope>NUCLEOTIDE SEQUENCE [LARGE SCALE GENOMIC DNA]</scope>
    <source>
        <strain evidence="1 2">CBS 207.34</strain>
    </source>
</reference>
<evidence type="ECO:0000313" key="1">
    <source>
        <dbReference type="EMBL" id="OCL07836.1"/>
    </source>
</evidence>
<dbReference type="AlphaFoldDB" id="A0A8E2EZV4"/>
<evidence type="ECO:0000313" key="2">
    <source>
        <dbReference type="Proteomes" id="UP000250140"/>
    </source>
</evidence>
<dbReference type="EMBL" id="KV749776">
    <property type="protein sequence ID" value="OCL07836.1"/>
    <property type="molecule type" value="Genomic_DNA"/>
</dbReference>
<gene>
    <name evidence="1" type="ORF">AOQ84DRAFT_408130</name>
</gene>